<protein>
    <submittedName>
        <fullName evidence="1">Uncharacterized protein</fullName>
    </submittedName>
</protein>
<comment type="caution">
    <text evidence="1">The sequence shown here is derived from an EMBL/GenBank/DDBJ whole genome shotgun (WGS) entry which is preliminary data.</text>
</comment>
<keyword evidence="2" id="KW-1185">Reference proteome</keyword>
<dbReference type="Proteomes" id="UP001596282">
    <property type="component" value="Unassembled WGS sequence"/>
</dbReference>
<sequence length="89" mass="9929">MEVHTLKLDQEAVIYSAAIKALASFKPEIDVDFSKVTNQEEAHILAQATTAQFTAIFEKRLETGYAKAISKGQLAEWGAYYMAHKVHQS</sequence>
<evidence type="ECO:0000313" key="1">
    <source>
        <dbReference type="EMBL" id="MFC6182389.1"/>
    </source>
</evidence>
<evidence type="ECO:0000313" key="2">
    <source>
        <dbReference type="Proteomes" id="UP001596282"/>
    </source>
</evidence>
<gene>
    <name evidence="1" type="ORF">ACFP5Y_14220</name>
</gene>
<dbReference type="RefSeq" id="WP_137627367.1">
    <property type="nucleotide sequence ID" value="NZ_BJDJ01000001.1"/>
</dbReference>
<name>A0ABW1S4L7_9LACO</name>
<reference evidence="2" key="1">
    <citation type="journal article" date="2019" name="Int. J. Syst. Evol. Microbiol.">
        <title>The Global Catalogue of Microorganisms (GCM) 10K type strain sequencing project: providing services to taxonomists for standard genome sequencing and annotation.</title>
        <authorList>
            <consortium name="The Broad Institute Genomics Platform"/>
            <consortium name="The Broad Institute Genome Sequencing Center for Infectious Disease"/>
            <person name="Wu L."/>
            <person name="Ma J."/>
        </authorList>
    </citation>
    <scope>NUCLEOTIDE SEQUENCE [LARGE SCALE GENOMIC DNA]</scope>
    <source>
        <strain evidence="2">CCM 8933</strain>
    </source>
</reference>
<organism evidence="1 2">
    <name type="scientific">Lactiplantibacillus daowaiensis</name>
    <dbReference type="NCBI Taxonomy" id="2559918"/>
    <lineage>
        <taxon>Bacteria</taxon>
        <taxon>Bacillati</taxon>
        <taxon>Bacillota</taxon>
        <taxon>Bacilli</taxon>
        <taxon>Lactobacillales</taxon>
        <taxon>Lactobacillaceae</taxon>
        <taxon>Lactiplantibacillus</taxon>
    </lineage>
</organism>
<proteinExistence type="predicted"/>
<accession>A0ABW1S4L7</accession>
<dbReference type="EMBL" id="JBHSSC010000045">
    <property type="protein sequence ID" value="MFC6182389.1"/>
    <property type="molecule type" value="Genomic_DNA"/>
</dbReference>